<sequence length="198" mass="22240">MQKINFAKNAVTSEAELRDIVGSPNQYVKNKVVSVIDEQCKTFIKMSSLLFLATSNADGKCDVSPRGDRTEAVHVLNESQLLIPDRPGNKRVDSIQNILSNPHVGLIFVIPGMNELLRINGRATIVRDSEILSTWNVEEKPPLLGIGVDVEECFIHCTKAFHRSGVWDYNSWPNVEPIPKMMDIYKEHLKINGLELSK</sequence>
<dbReference type="SUPFAM" id="SSF50475">
    <property type="entry name" value="FMN-binding split barrel"/>
    <property type="match status" value="1"/>
</dbReference>
<dbReference type="RefSeq" id="WP_275117936.1">
    <property type="nucleotide sequence ID" value="NZ_JAOTPO010000004.1"/>
</dbReference>
<dbReference type="Gene3D" id="2.30.110.10">
    <property type="entry name" value="Electron Transport, Fmn-binding Protein, Chain A"/>
    <property type="match status" value="1"/>
</dbReference>
<name>A0ABT5VCZ6_9BACI</name>
<dbReference type="EMBL" id="JAOTPO010000004">
    <property type="protein sequence ID" value="MDE5413317.1"/>
    <property type="molecule type" value="Genomic_DNA"/>
</dbReference>
<feature type="domain" description="Pyridoxamine 5'-phosphate oxidase N-terminal" evidence="1">
    <location>
        <begin position="36"/>
        <end position="154"/>
    </location>
</feature>
<accession>A0ABT5VCZ6</accession>
<evidence type="ECO:0000259" key="1">
    <source>
        <dbReference type="Pfam" id="PF01243"/>
    </source>
</evidence>
<dbReference type="NCBIfam" id="TIGR04025">
    <property type="entry name" value="PPOX_FMN_DR2398"/>
    <property type="match status" value="1"/>
</dbReference>
<dbReference type="InterPro" id="IPR011576">
    <property type="entry name" value="Pyridox_Oxase_N"/>
</dbReference>
<keyword evidence="3" id="KW-1185">Reference proteome</keyword>
<organism evidence="2 3">
    <name type="scientific">Alkalihalobacterium chitinilyticum</name>
    <dbReference type="NCBI Taxonomy" id="2980103"/>
    <lineage>
        <taxon>Bacteria</taxon>
        <taxon>Bacillati</taxon>
        <taxon>Bacillota</taxon>
        <taxon>Bacilli</taxon>
        <taxon>Bacillales</taxon>
        <taxon>Bacillaceae</taxon>
        <taxon>Alkalihalobacterium</taxon>
    </lineage>
</organism>
<reference evidence="2" key="1">
    <citation type="submission" date="2024-05" db="EMBL/GenBank/DDBJ databases">
        <title>Alkalihalobacillus sp. strain MEB203 novel alkaliphilic bacterium from Lonar Lake, India.</title>
        <authorList>
            <person name="Joshi A."/>
            <person name="Thite S."/>
            <person name="Mengade P."/>
        </authorList>
    </citation>
    <scope>NUCLEOTIDE SEQUENCE</scope>
    <source>
        <strain evidence="2">MEB 203</strain>
    </source>
</reference>
<dbReference type="InterPro" id="IPR024029">
    <property type="entry name" value="Pyridox_Oxase_FMN-dep"/>
</dbReference>
<proteinExistence type="predicted"/>
<evidence type="ECO:0000313" key="3">
    <source>
        <dbReference type="Proteomes" id="UP001148125"/>
    </source>
</evidence>
<gene>
    <name evidence="2" type="ORF">N7Z68_07955</name>
</gene>
<dbReference type="Pfam" id="PF01243">
    <property type="entry name" value="PNPOx_N"/>
    <property type="match status" value="1"/>
</dbReference>
<dbReference type="PANTHER" id="PTHR42815">
    <property type="entry name" value="FAD-BINDING, PUTATIVE (AFU_ORTHOLOGUE AFUA_6G07600)-RELATED"/>
    <property type="match status" value="1"/>
</dbReference>
<comment type="caution">
    <text evidence="2">The sequence shown here is derived from an EMBL/GenBank/DDBJ whole genome shotgun (WGS) entry which is preliminary data.</text>
</comment>
<dbReference type="PANTHER" id="PTHR42815:SF2">
    <property type="entry name" value="FAD-BINDING, PUTATIVE (AFU_ORTHOLOGUE AFUA_6G07600)-RELATED"/>
    <property type="match status" value="1"/>
</dbReference>
<evidence type="ECO:0000313" key="2">
    <source>
        <dbReference type="EMBL" id="MDE5413317.1"/>
    </source>
</evidence>
<dbReference type="InterPro" id="IPR012349">
    <property type="entry name" value="Split_barrel_FMN-bd"/>
</dbReference>
<protein>
    <submittedName>
        <fullName evidence="2">Pyridoxamine 5'-phosphate oxidase family protein</fullName>
    </submittedName>
</protein>
<dbReference type="Proteomes" id="UP001148125">
    <property type="component" value="Unassembled WGS sequence"/>
</dbReference>